<dbReference type="Pfam" id="PF08240">
    <property type="entry name" value="ADH_N"/>
    <property type="match status" value="1"/>
</dbReference>
<dbReference type="Pfam" id="PF00107">
    <property type="entry name" value="ADH_zinc_N"/>
    <property type="match status" value="1"/>
</dbReference>
<gene>
    <name evidence="5" type="ORF">PPERSA_06701</name>
</gene>
<keyword evidence="1" id="KW-0521">NADP</keyword>
<dbReference type="Gene3D" id="3.40.50.720">
    <property type="entry name" value="NAD(P)-binding Rossmann-like Domain"/>
    <property type="match status" value="1"/>
</dbReference>
<dbReference type="InParanoid" id="A0A0V0QS09"/>
<feature type="domain" description="Alcohol dehydrogenase-like C-terminal" evidence="3">
    <location>
        <begin position="168"/>
        <end position="276"/>
    </location>
</feature>
<dbReference type="AlphaFoldDB" id="A0A0V0QS09"/>
<comment type="caution">
    <text evidence="5">The sequence shown here is derived from an EMBL/GenBank/DDBJ whole genome shotgun (WGS) entry which is preliminary data.</text>
</comment>
<dbReference type="OMA" id="LQTHYHK"/>
<evidence type="ECO:0000313" key="6">
    <source>
        <dbReference type="Proteomes" id="UP000054937"/>
    </source>
</evidence>
<name>A0A0V0QS09_PSEPJ</name>
<dbReference type="EMBL" id="LDAU01000110">
    <property type="protein sequence ID" value="KRX05067.1"/>
    <property type="molecule type" value="Genomic_DNA"/>
</dbReference>
<dbReference type="OrthoDB" id="415383at2759"/>
<evidence type="ECO:0000259" key="4">
    <source>
        <dbReference type="Pfam" id="PF08240"/>
    </source>
</evidence>
<keyword evidence="6" id="KW-1185">Reference proteome</keyword>
<keyword evidence="2" id="KW-0560">Oxidoreductase</keyword>
<organism evidence="5 6">
    <name type="scientific">Pseudocohnilembus persalinus</name>
    <name type="common">Ciliate</name>
    <dbReference type="NCBI Taxonomy" id="266149"/>
    <lineage>
        <taxon>Eukaryota</taxon>
        <taxon>Sar</taxon>
        <taxon>Alveolata</taxon>
        <taxon>Ciliophora</taxon>
        <taxon>Intramacronucleata</taxon>
        <taxon>Oligohymenophorea</taxon>
        <taxon>Scuticociliatia</taxon>
        <taxon>Philasterida</taxon>
        <taxon>Pseudocohnilembidae</taxon>
        <taxon>Pseudocohnilembus</taxon>
    </lineage>
</organism>
<sequence length="332" mass="37088">MTFEIPKKIKGIVIKKEGQKPEYGEIDVPELKEGDILVKVEAAPINPSDLGSLQGKNDWFPMQYPYIPGKEASGTVVAAKGEKQQQLIGKRIGCFTNLQGTLGGYGEYCIKQILILPDDINFDIGSCSVINPLTVSAMLETVKKLNSKAVVHNVGASQIGRQMEKLFNANGIQVINIVRREEQVKGLKEQGSKYVLNQSSEDFWQVFQLLAQELQANIAFDAIGGDYCAELIKNMPRGSTIFIYGLLSEQRISNIDLLQCLLEDKTVKGFVVFYELQKFTQIQFEEISQKVASELKTTFSTQIASKIKQQYFEKGLDNYLKQMSTGKIILIP</sequence>
<protein>
    <submittedName>
        <fullName evidence="5">GroES (Chaperonin 10)-like protein</fullName>
    </submittedName>
</protein>
<dbReference type="InterPro" id="IPR011032">
    <property type="entry name" value="GroES-like_sf"/>
</dbReference>
<feature type="domain" description="Alcohol dehydrogenase-like N-terminal" evidence="4">
    <location>
        <begin position="33"/>
        <end position="110"/>
    </location>
</feature>
<dbReference type="Proteomes" id="UP000054937">
    <property type="component" value="Unassembled WGS sequence"/>
</dbReference>
<dbReference type="PANTHER" id="PTHR48106">
    <property type="entry name" value="QUINONE OXIDOREDUCTASE PIG3-RELATED"/>
    <property type="match status" value="1"/>
</dbReference>
<evidence type="ECO:0000256" key="1">
    <source>
        <dbReference type="ARBA" id="ARBA00022857"/>
    </source>
</evidence>
<dbReference type="InterPro" id="IPR013149">
    <property type="entry name" value="ADH-like_C"/>
</dbReference>
<accession>A0A0V0QS09</accession>
<dbReference type="SUPFAM" id="SSF50129">
    <property type="entry name" value="GroES-like"/>
    <property type="match status" value="1"/>
</dbReference>
<dbReference type="Gene3D" id="3.90.180.10">
    <property type="entry name" value="Medium-chain alcohol dehydrogenases, catalytic domain"/>
    <property type="match status" value="1"/>
</dbReference>
<dbReference type="GO" id="GO:0070402">
    <property type="term" value="F:NADPH binding"/>
    <property type="evidence" value="ECO:0007669"/>
    <property type="project" value="TreeGrafter"/>
</dbReference>
<dbReference type="InterPro" id="IPR013154">
    <property type="entry name" value="ADH-like_N"/>
</dbReference>
<dbReference type="InterPro" id="IPR036291">
    <property type="entry name" value="NAD(P)-bd_dom_sf"/>
</dbReference>
<dbReference type="SUPFAM" id="SSF51735">
    <property type="entry name" value="NAD(P)-binding Rossmann-fold domains"/>
    <property type="match status" value="1"/>
</dbReference>
<reference evidence="5 6" key="1">
    <citation type="journal article" date="2015" name="Sci. Rep.">
        <title>Genome of the facultative scuticociliatosis pathogen Pseudocohnilembus persalinus provides insight into its virulence through horizontal gene transfer.</title>
        <authorList>
            <person name="Xiong J."/>
            <person name="Wang G."/>
            <person name="Cheng J."/>
            <person name="Tian M."/>
            <person name="Pan X."/>
            <person name="Warren A."/>
            <person name="Jiang C."/>
            <person name="Yuan D."/>
            <person name="Miao W."/>
        </authorList>
    </citation>
    <scope>NUCLEOTIDE SEQUENCE [LARGE SCALE GENOMIC DNA]</scope>
    <source>
        <strain evidence="5">36N120E</strain>
    </source>
</reference>
<dbReference type="GO" id="GO:0016651">
    <property type="term" value="F:oxidoreductase activity, acting on NAD(P)H"/>
    <property type="evidence" value="ECO:0007669"/>
    <property type="project" value="TreeGrafter"/>
</dbReference>
<evidence type="ECO:0000259" key="3">
    <source>
        <dbReference type="Pfam" id="PF00107"/>
    </source>
</evidence>
<dbReference type="PANTHER" id="PTHR48106:SF18">
    <property type="entry name" value="QUINONE OXIDOREDUCTASE PIG3"/>
    <property type="match status" value="1"/>
</dbReference>
<proteinExistence type="predicted"/>
<evidence type="ECO:0000256" key="2">
    <source>
        <dbReference type="ARBA" id="ARBA00023002"/>
    </source>
</evidence>
<evidence type="ECO:0000313" key="5">
    <source>
        <dbReference type="EMBL" id="KRX05067.1"/>
    </source>
</evidence>